<keyword evidence="1" id="KW-0812">Transmembrane</keyword>
<feature type="transmembrane region" description="Helical" evidence="1">
    <location>
        <begin position="89"/>
        <end position="106"/>
    </location>
</feature>
<accession>A0ABV0X0M2</accession>
<comment type="caution">
    <text evidence="2">The sequence shown here is derived from an EMBL/GenBank/DDBJ whole genome shotgun (WGS) entry which is preliminary data.</text>
</comment>
<gene>
    <name evidence="2" type="ORF">XENORESO_020642</name>
</gene>
<keyword evidence="3" id="KW-1185">Reference proteome</keyword>
<dbReference type="Proteomes" id="UP001444071">
    <property type="component" value="Unassembled WGS sequence"/>
</dbReference>
<reference evidence="2 3" key="1">
    <citation type="submission" date="2021-06" db="EMBL/GenBank/DDBJ databases">
        <authorList>
            <person name="Palmer J.M."/>
        </authorList>
    </citation>
    <scope>NUCLEOTIDE SEQUENCE [LARGE SCALE GENOMIC DNA]</scope>
    <source>
        <strain evidence="2 3">XR_2019</strain>
        <tissue evidence="2">Muscle</tissue>
    </source>
</reference>
<keyword evidence="1" id="KW-1133">Transmembrane helix</keyword>
<evidence type="ECO:0000256" key="1">
    <source>
        <dbReference type="SAM" id="Phobius"/>
    </source>
</evidence>
<keyword evidence="1" id="KW-0472">Membrane</keyword>
<name>A0ABV0X0M2_9TELE</name>
<protein>
    <submittedName>
        <fullName evidence="2">Uncharacterized protein</fullName>
    </submittedName>
</protein>
<proteinExistence type="predicted"/>
<sequence>MTWSSRSTEHLSLSFVPAFFYFYFISSVFTFTHVSSFGIPRSLAVCTAAYFASFLQEVWHSHFHSIKTTRSYLPQKRITGSGLGGGEGGLNNLLLNGLISFVWFFLKADGLKKGNKCVR</sequence>
<evidence type="ECO:0000313" key="2">
    <source>
        <dbReference type="EMBL" id="MEQ2275101.1"/>
    </source>
</evidence>
<feature type="transmembrane region" description="Helical" evidence="1">
    <location>
        <begin position="12"/>
        <end position="34"/>
    </location>
</feature>
<evidence type="ECO:0000313" key="3">
    <source>
        <dbReference type="Proteomes" id="UP001444071"/>
    </source>
</evidence>
<dbReference type="EMBL" id="JAHRIM010080890">
    <property type="protein sequence ID" value="MEQ2275101.1"/>
    <property type="molecule type" value="Genomic_DNA"/>
</dbReference>
<organism evidence="2 3">
    <name type="scientific">Xenotaenia resolanae</name>
    <dbReference type="NCBI Taxonomy" id="208358"/>
    <lineage>
        <taxon>Eukaryota</taxon>
        <taxon>Metazoa</taxon>
        <taxon>Chordata</taxon>
        <taxon>Craniata</taxon>
        <taxon>Vertebrata</taxon>
        <taxon>Euteleostomi</taxon>
        <taxon>Actinopterygii</taxon>
        <taxon>Neopterygii</taxon>
        <taxon>Teleostei</taxon>
        <taxon>Neoteleostei</taxon>
        <taxon>Acanthomorphata</taxon>
        <taxon>Ovalentaria</taxon>
        <taxon>Atherinomorphae</taxon>
        <taxon>Cyprinodontiformes</taxon>
        <taxon>Goodeidae</taxon>
        <taxon>Xenotaenia</taxon>
    </lineage>
</organism>